<dbReference type="InterPro" id="IPR031485">
    <property type="entry name" value="CBP_BcsS"/>
</dbReference>
<feature type="signal peptide" evidence="1">
    <location>
        <begin position="1"/>
        <end position="27"/>
    </location>
</feature>
<evidence type="ECO:0000313" key="2">
    <source>
        <dbReference type="EMBL" id="MFC5291765.1"/>
    </source>
</evidence>
<keyword evidence="1" id="KW-0732">Signal</keyword>
<organism evidence="2 3">
    <name type="scientific">Bosea minatitlanensis</name>
    <dbReference type="NCBI Taxonomy" id="128782"/>
    <lineage>
        <taxon>Bacteria</taxon>
        <taxon>Pseudomonadati</taxon>
        <taxon>Pseudomonadota</taxon>
        <taxon>Alphaproteobacteria</taxon>
        <taxon>Hyphomicrobiales</taxon>
        <taxon>Boseaceae</taxon>
        <taxon>Bosea</taxon>
    </lineage>
</organism>
<dbReference type="Proteomes" id="UP001595976">
    <property type="component" value="Unassembled WGS sequence"/>
</dbReference>
<dbReference type="EMBL" id="JBHSLI010000001">
    <property type="protein sequence ID" value="MFC5291765.1"/>
    <property type="molecule type" value="Genomic_DNA"/>
</dbReference>
<reference evidence="3" key="1">
    <citation type="journal article" date="2019" name="Int. J. Syst. Evol. Microbiol.">
        <title>The Global Catalogue of Microorganisms (GCM) 10K type strain sequencing project: providing services to taxonomists for standard genome sequencing and annotation.</title>
        <authorList>
            <consortium name="The Broad Institute Genomics Platform"/>
            <consortium name="The Broad Institute Genome Sequencing Center for Infectious Disease"/>
            <person name="Wu L."/>
            <person name="Ma J."/>
        </authorList>
    </citation>
    <scope>NUCLEOTIDE SEQUENCE [LARGE SCALE GENOMIC DNA]</scope>
    <source>
        <strain evidence="3">CGMCC 1.15643</strain>
    </source>
</reference>
<keyword evidence="3" id="KW-1185">Reference proteome</keyword>
<dbReference type="Pfam" id="PF17036">
    <property type="entry name" value="CBP_BcsS"/>
    <property type="match status" value="1"/>
</dbReference>
<protein>
    <submittedName>
        <fullName evidence="2">Cellulose biosynthesis protein BcsS</fullName>
    </submittedName>
</protein>
<sequence length="245" mass="26927">MAWGWRRAGQAGLAMVLAAAPPRAALADEEETESGRAALSQVIFGSMEAGPTKTFLSVGMKRALGGGLAGSGFRLFLKAGGSQEQTRRQPPRGTTYKAESQALIGYEWRLGDSFLALYAGSDFQSEQRLEPFGASFTEARYGARLQADLWSTPMPGMMLQASAYASSLNGRLWARMAPGWQAPLGFYAGPEFEAYREHGYRKLRLGLHLTGLRLLGLEWRLSGGWQRTSERRSEAYATLGLHWLR</sequence>
<gene>
    <name evidence="2" type="primary">bcsS</name>
    <name evidence="2" type="ORF">ACFPK2_02045</name>
</gene>
<evidence type="ECO:0000256" key="1">
    <source>
        <dbReference type="SAM" id="SignalP"/>
    </source>
</evidence>
<name>A0ABW0F009_9HYPH</name>
<feature type="chain" id="PRO_5046950153" evidence="1">
    <location>
        <begin position="28"/>
        <end position="245"/>
    </location>
</feature>
<accession>A0ABW0F009</accession>
<comment type="caution">
    <text evidence="2">The sequence shown here is derived from an EMBL/GenBank/DDBJ whole genome shotgun (WGS) entry which is preliminary data.</text>
</comment>
<evidence type="ECO:0000313" key="3">
    <source>
        <dbReference type="Proteomes" id="UP001595976"/>
    </source>
</evidence>
<dbReference type="RefSeq" id="WP_158446625.1">
    <property type="nucleotide sequence ID" value="NZ_JAOAOS010000001.1"/>
</dbReference>
<proteinExistence type="predicted"/>